<name>A0A3E2HHE7_SCYLI</name>
<gene>
    <name evidence="7" type="ORF">B7463_g3567</name>
</gene>
<dbReference type="InterPro" id="IPR027443">
    <property type="entry name" value="IPNS-like_sf"/>
</dbReference>
<dbReference type="InterPro" id="IPR026992">
    <property type="entry name" value="DIOX_N"/>
</dbReference>
<evidence type="ECO:0000256" key="4">
    <source>
        <dbReference type="ARBA" id="ARBA00023004"/>
    </source>
</evidence>
<protein>
    <recommendedName>
        <fullName evidence="6">Fe2OG dioxygenase domain-containing protein</fullName>
    </recommendedName>
</protein>
<dbReference type="STRING" id="5539.A0A3E2HHE7"/>
<keyword evidence="2 5" id="KW-0479">Metal-binding</keyword>
<organism evidence="7 8">
    <name type="scientific">Scytalidium lignicola</name>
    <name type="common">Hyphomycete</name>
    <dbReference type="NCBI Taxonomy" id="5539"/>
    <lineage>
        <taxon>Eukaryota</taxon>
        <taxon>Fungi</taxon>
        <taxon>Dikarya</taxon>
        <taxon>Ascomycota</taxon>
        <taxon>Pezizomycotina</taxon>
        <taxon>Leotiomycetes</taxon>
        <taxon>Leotiomycetes incertae sedis</taxon>
        <taxon>Scytalidium</taxon>
    </lineage>
</organism>
<dbReference type="PANTHER" id="PTHR10209">
    <property type="entry name" value="OXIDOREDUCTASE, 2OG-FE II OXYGENASE FAMILY PROTEIN"/>
    <property type="match status" value="1"/>
</dbReference>
<evidence type="ECO:0000256" key="1">
    <source>
        <dbReference type="ARBA" id="ARBA00008056"/>
    </source>
</evidence>
<feature type="domain" description="Fe2OG dioxygenase" evidence="6">
    <location>
        <begin position="205"/>
        <end position="306"/>
    </location>
</feature>
<dbReference type="PROSITE" id="PS51471">
    <property type="entry name" value="FE2OG_OXY"/>
    <property type="match status" value="1"/>
</dbReference>
<dbReference type="InterPro" id="IPR044861">
    <property type="entry name" value="IPNS-like_FE2OG_OXY"/>
</dbReference>
<dbReference type="GO" id="GO:0016491">
    <property type="term" value="F:oxidoreductase activity"/>
    <property type="evidence" value="ECO:0007669"/>
    <property type="project" value="UniProtKB-KW"/>
</dbReference>
<evidence type="ECO:0000313" key="7">
    <source>
        <dbReference type="EMBL" id="RFU32797.1"/>
    </source>
</evidence>
<dbReference type="PRINTS" id="PR00682">
    <property type="entry name" value="IPNSYNTHASE"/>
</dbReference>
<reference evidence="7 8" key="1">
    <citation type="submission" date="2018-05" db="EMBL/GenBank/DDBJ databases">
        <title>Draft genome sequence of Scytalidium lignicola DSM 105466, a ubiquitous saprotrophic fungus.</title>
        <authorList>
            <person name="Buettner E."/>
            <person name="Gebauer A.M."/>
            <person name="Hofrichter M."/>
            <person name="Liers C."/>
            <person name="Kellner H."/>
        </authorList>
    </citation>
    <scope>NUCLEOTIDE SEQUENCE [LARGE SCALE GENOMIC DNA]</scope>
    <source>
        <strain evidence="7 8">DSM 105466</strain>
    </source>
</reference>
<evidence type="ECO:0000313" key="8">
    <source>
        <dbReference type="Proteomes" id="UP000258309"/>
    </source>
</evidence>
<dbReference type="Pfam" id="PF14226">
    <property type="entry name" value="DIOX_N"/>
    <property type="match status" value="1"/>
</dbReference>
<dbReference type="GO" id="GO:0044283">
    <property type="term" value="P:small molecule biosynthetic process"/>
    <property type="evidence" value="ECO:0007669"/>
    <property type="project" value="UniProtKB-ARBA"/>
</dbReference>
<feature type="non-terminal residue" evidence="7">
    <location>
        <position position="1"/>
    </location>
</feature>
<dbReference type="SUPFAM" id="SSF51197">
    <property type="entry name" value="Clavaminate synthase-like"/>
    <property type="match status" value="1"/>
</dbReference>
<dbReference type="Proteomes" id="UP000258309">
    <property type="component" value="Unassembled WGS sequence"/>
</dbReference>
<dbReference type="AlphaFoldDB" id="A0A3E2HHE7"/>
<dbReference type="EMBL" id="NCSJ02000048">
    <property type="protein sequence ID" value="RFU32797.1"/>
    <property type="molecule type" value="Genomic_DNA"/>
</dbReference>
<keyword evidence="3 5" id="KW-0560">Oxidoreductase</keyword>
<proteinExistence type="inferred from homology"/>
<keyword evidence="8" id="KW-1185">Reference proteome</keyword>
<feature type="non-terminal residue" evidence="7">
    <location>
        <position position="349"/>
    </location>
</feature>
<sequence length="349" mass="39764">MSVTIAEAPKTNIITLQNGRVVNFKSNTPNKIETLPIIDISRMYSPNLDDRKAVAEEVRKAAHEIGFFYVINHGIDSKYTEATFEAAKKFFDLPMEEKVKVHTDLVPNEFLGYHPCESYARNNRKLKDLSEAFNWGYDPKYDPEASDPNEKSKNIWPDESAAPGFKDTLFDHHTQMLTFARKLARTFALALHLEENAFDQYTRRPEAGMRILHYPNQVASPEDQDGIGAHTDFECFTIVTQDNSGGLQVLSKDGDWIQARPIEGAFVVNIADCFMRQTNDFFVSTVHRVVNKSGAERYSAPFFFGFDRTKVLEAIPTCVSEENPMKYPIMTAGEYYTFRANTAKKMKSY</sequence>
<dbReference type="InterPro" id="IPR005123">
    <property type="entry name" value="Oxoglu/Fe-dep_dioxygenase_dom"/>
</dbReference>
<evidence type="ECO:0000259" key="6">
    <source>
        <dbReference type="PROSITE" id="PS51471"/>
    </source>
</evidence>
<accession>A0A3E2HHE7</accession>
<evidence type="ECO:0000256" key="5">
    <source>
        <dbReference type="RuleBase" id="RU003682"/>
    </source>
</evidence>
<dbReference type="OrthoDB" id="288590at2759"/>
<dbReference type="OMA" id="AGMRILH"/>
<dbReference type="GO" id="GO:0046872">
    <property type="term" value="F:metal ion binding"/>
    <property type="evidence" value="ECO:0007669"/>
    <property type="project" value="UniProtKB-KW"/>
</dbReference>
<dbReference type="PANTHER" id="PTHR10209:SF867">
    <property type="entry name" value="2-OXOGLUTARATE (2OG) AND FE(II)-DEPENDENT OXYGENASE SUPERFAMILY PROTEIN"/>
    <property type="match status" value="1"/>
</dbReference>
<dbReference type="Gene3D" id="2.60.120.330">
    <property type="entry name" value="B-lactam Antibiotic, Isopenicillin N Synthase, Chain"/>
    <property type="match status" value="1"/>
</dbReference>
<comment type="caution">
    <text evidence="7">The sequence shown here is derived from an EMBL/GenBank/DDBJ whole genome shotgun (WGS) entry which is preliminary data.</text>
</comment>
<evidence type="ECO:0000256" key="3">
    <source>
        <dbReference type="ARBA" id="ARBA00023002"/>
    </source>
</evidence>
<keyword evidence="4 5" id="KW-0408">Iron</keyword>
<dbReference type="Pfam" id="PF03171">
    <property type="entry name" value="2OG-FeII_Oxy"/>
    <property type="match status" value="1"/>
</dbReference>
<evidence type="ECO:0000256" key="2">
    <source>
        <dbReference type="ARBA" id="ARBA00022723"/>
    </source>
</evidence>
<comment type="similarity">
    <text evidence="1 5">Belongs to the iron/ascorbate-dependent oxidoreductase family.</text>
</comment>